<dbReference type="CDD" id="cd00920">
    <property type="entry name" value="Cupredoxin"/>
    <property type="match status" value="1"/>
</dbReference>
<organism evidence="3 4">
    <name type="scientific">Cerrena zonata</name>
    <dbReference type="NCBI Taxonomy" id="2478898"/>
    <lineage>
        <taxon>Eukaryota</taxon>
        <taxon>Fungi</taxon>
        <taxon>Dikarya</taxon>
        <taxon>Basidiomycota</taxon>
        <taxon>Agaricomycotina</taxon>
        <taxon>Agaricomycetes</taxon>
        <taxon>Polyporales</taxon>
        <taxon>Cerrenaceae</taxon>
        <taxon>Cerrena</taxon>
    </lineage>
</organism>
<proteinExistence type="predicted"/>
<evidence type="ECO:0000256" key="1">
    <source>
        <dbReference type="SAM" id="MobiDB-lite"/>
    </source>
</evidence>
<dbReference type="InterPro" id="IPR008972">
    <property type="entry name" value="Cupredoxin"/>
</dbReference>
<dbReference type="PANTHER" id="PTHR34883:SF15">
    <property type="entry name" value="EXTRACELLULAR SERINE-RICH PROTEIN"/>
    <property type="match status" value="1"/>
</dbReference>
<dbReference type="InterPro" id="IPR052953">
    <property type="entry name" value="Ser-rich/MCO-related"/>
</dbReference>
<evidence type="ECO:0000313" key="4">
    <source>
        <dbReference type="Proteomes" id="UP001385951"/>
    </source>
</evidence>
<dbReference type="Gene3D" id="2.60.40.420">
    <property type="entry name" value="Cupredoxins - blue copper proteins"/>
    <property type="match status" value="1"/>
</dbReference>
<dbReference type="PANTHER" id="PTHR34883">
    <property type="entry name" value="SERINE-RICH PROTEIN, PUTATIVE-RELATED-RELATED"/>
    <property type="match status" value="1"/>
</dbReference>
<sequence length="224" mass="22354">MLASSLVIAGLLSLAQAAVYTVTVGIVETDGQPGLGFDPSSIRPAAGDTITFTYALPEYIKNPSVTQHSATQSTFENPCSKMDGGFDTGIQSTGSVNSNTGNSYDLTVNDTNPLWFFSAANSDCKSGMVLAVNPPISGDQTAAAFQEKAKSSSGTSTSSSPSSSSTSVSAQNSVTGTGTASSSSAASTATESANTGNNNGALSVAQIELAFAGVVALVGLVLVA</sequence>
<dbReference type="Proteomes" id="UP001385951">
    <property type="component" value="Unassembled WGS sequence"/>
</dbReference>
<reference evidence="3 4" key="1">
    <citation type="submission" date="2022-09" db="EMBL/GenBank/DDBJ databases">
        <authorList>
            <person name="Palmer J.M."/>
        </authorList>
    </citation>
    <scope>NUCLEOTIDE SEQUENCE [LARGE SCALE GENOMIC DNA]</scope>
    <source>
        <strain evidence="3 4">DSM 7382</strain>
    </source>
</reference>
<protein>
    <submittedName>
        <fullName evidence="3">Uncharacterized protein</fullName>
    </submittedName>
</protein>
<dbReference type="SUPFAM" id="SSF49503">
    <property type="entry name" value="Cupredoxins"/>
    <property type="match status" value="1"/>
</dbReference>
<feature type="signal peptide" evidence="2">
    <location>
        <begin position="1"/>
        <end position="17"/>
    </location>
</feature>
<evidence type="ECO:0000256" key="2">
    <source>
        <dbReference type="SAM" id="SignalP"/>
    </source>
</evidence>
<keyword evidence="4" id="KW-1185">Reference proteome</keyword>
<keyword evidence="2" id="KW-0732">Signal</keyword>
<name>A0AAW0FP69_9APHY</name>
<dbReference type="AlphaFoldDB" id="A0AAW0FP69"/>
<accession>A0AAW0FP69</accession>
<gene>
    <name evidence="3" type="ORF">QCA50_014431</name>
</gene>
<evidence type="ECO:0000313" key="3">
    <source>
        <dbReference type="EMBL" id="KAK7682631.1"/>
    </source>
</evidence>
<feature type="compositionally biased region" description="Low complexity" evidence="1">
    <location>
        <begin position="151"/>
        <end position="195"/>
    </location>
</feature>
<dbReference type="EMBL" id="JASBNA010000035">
    <property type="protein sequence ID" value="KAK7682631.1"/>
    <property type="molecule type" value="Genomic_DNA"/>
</dbReference>
<comment type="caution">
    <text evidence="3">The sequence shown here is derived from an EMBL/GenBank/DDBJ whole genome shotgun (WGS) entry which is preliminary data.</text>
</comment>
<feature type="region of interest" description="Disordered" evidence="1">
    <location>
        <begin position="142"/>
        <end position="195"/>
    </location>
</feature>
<feature type="chain" id="PRO_5043564405" evidence="2">
    <location>
        <begin position="18"/>
        <end position="224"/>
    </location>
</feature>